<dbReference type="EMBL" id="PFPK01000016">
    <property type="protein sequence ID" value="PIZ95314.1"/>
    <property type="molecule type" value="Genomic_DNA"/>
</dbReference>
<comment type="caution">
    <text evidence="5">The sequence shown here is derived from an EMBL/GenBank/DDBJ whole genome shotgun (WGS) entry which is preliminary data.</text>
</comment>
<keyword evidence="2" id="KW-0547">Nucleotide-binding</keyword>
<dbReference type="Pfam" id="PF00391">
    <property type="entry name" value="PEP-utilizers"/>
    <property type="match status" value="1"/>
</dbReference>
<comment type="similarity">
    <text evidence="1">Belongs to the PEP-utilizing enzyme family.</text>
</comment>
<evidence type="ECO:0000313" key="5">
    <source>
        <dbReference type="EMBL" id="PIZ95314.1"/>
    </source>
</evidence>
<dbReference type="PANTHER" id="PTHR43030">
    <property type="entry name" value="PHOSPHOENOLPYRUVATE SYNTHASE"/>
    <property type="match status" value="1"/>
</dbReference>
<evidence type="ECO:0000256" key="2">
    <source>
        <dbReference type="ARBA" id="ARBA00022741"/>
    </source>
</evidence>
<dbReference type="SUPFAM" id="SSF52009">
    <property type="entry name" value="Phosphohistidine domain"/>
    <property type="match status" value="1"/>
</dbReference>
<feature type="domain" description="PEP-utilising enzyme mobile" evidence="4">
    <location>
        <begin position="291"/>
        <end position="362"/>
    </location>
</feature>
<dbReference type="InterPro" id="IPR036637">
    <property type="entry name" value="Phosphohistidine_dom_sf"/>
</dbReference>
<protein>
    <recommendedName>
        <fullName evidence="4">PEP-utilising enzyme mobile domain-containing protein</fullName>
    </recommendedName>
</protein>
<evidence type="ECO:0000256" key="3">
    <source>
        <dbReference type="ARBA" id="ARBA00022840"/>
    </source>
</evidence>
<evidence type="ECO:0000259" key="4">
    <source>
        <dbReference type="Pfam" id="PF00391"/>
    </source>
</evidence>
<evidence type="ECO:0000256" key="1">
    <source>
        <dbReference type="ARBA" id="ARBA00007837"/>
    </source>
</evidence>
<organism evidence="5 6">
    <name type="scientific">Candidatus Magasanikbacteria bacterium CG_4_10_14_0_2_um_filter_37_12</name>
    <dbReference type="NCBI Taxonomy" id="1974637"/>
    <lineage>
        <taxon>Bacteria</taxon>
        <taxon>Candidatus Magasanikiibacteriota</taxon>
    </lineage>
</organism>
<dbReference type="GO" id="GO:0008986">
    <property type="term" value="F:pyruvate, water dikinase activity"/>
    <property type="evidence" value="ECO:0007669"/>
    <property type="project" value="InterPro"/>
</dbReference>
<dbReference type="PANTHER" id="PTHR43030:SF1">
    <property type="entry name" value="PHOSPHOENOLPYRUVATE SYNTHASE"/>
    <property type="match status" value="1"/>
</dbReference>
<dbReference type="AlphaFoldDB" id="A0A2M7V937"/>
<dbReference type="InterPro" id="IPR008279">
    <property type="entry name" value="PEP-util_enz_mobile_dom"/>
</dbReference>
<proteinExistence type="inferred from homology"/>
<gene>
    <name evidence="5" type="ORF">COX81_01290</name>
</gene>
<reference evidence="6" key="1">
    <citation type="submission" date="2017-09" db="EMBL/GenBank/DDBJ databases">
        <title>Depth-based differentiation of microbial function through sediment-hosted aquifers and enrichment of novel symbionts in the deep terrestrial subsurface.</title>
        <authorList>
            <person name="Probst A.J."/>
            <person name="Ladd B."/>
            <person name="Jarett J.K."/>
            <person name="Geller-Mcgrath D.E."/>
            <person name="Sieber C.M.K."/>
            <person name="Emerson J.B."/>
            <person name="Anantharaman K."/>
            <person name="Thomas B.C."/>
            <person name="Malmstrom R."/>
            <person name="Stieglmeier M."/>
            <person name="Klingl A."/>
            <person name="Woyke T."/>
            <person name="Ryan C.M."/>
            <person name="Banfield J.F."/>
        </authorList>
    </citation>
    <scope>NUCLEOTIDE SEQUENCE [LARGE SCALE GENOMIC DNA]</scope>
</reference>
<sequence length="369" mass="42088">MNLADLYKKQISLSEWFDDIEHTDTEIFRQEDNWKRKRMGELSEIISFPFDKPTSFEVIDIVNSSIDFDTFLDKRGHEVCALRLIPKQEGLPKLRMRGMSINDVVSQWLPEQGIDPVRYQADFVPHPSDHIWSTIFVVNEHGVIGEMVAGGHNELTQGFHSTVKPVRFCYNFENKTLETYPVNDSAERHVEEIIYFLLVKDKEKQKKIKNKFSSYFVNDYLCGYFETVKSTDHGTWFIDWNRVLGRLHKDFWLPIKTMARDGGLTGIVGSPGQSTGIARIIHPDNISSALFNEGDILICLMTSPDYIPLMKRAGAVVTEEGGILSHAAIVSREMKLPCIVGAKSVLKELKNGDMVEVDAYKGIVRKIKN</sequence>
<evidence type="ECO:0000313" key="6">
    <source>
        <dbReference type="Proteomes" id="UP000228568"/>
    </source>
</evidence>
<dbReference type="Proteomes" id="UP000228568">
    <property type="component" value="Unassembled WGS sequence"/>
</dbReference>
<accession>A0A2M7V937</accession>
<name>A0A2M7V937_9BACT</name>
<keyword evidence="3" id="KW-0067">ATP-binding</keyword>
<dbReference type="Gene3D" id="3.50.30.10">
    <property type="entry name" value="Phosphohistidine domain"/>
    <property type="match status" value="1"/>
</dbReference>
<dbReference type="InterPro" id="IPR006319">
    <property type="entry name" value="PEP_synth"/>
</dbReference>
<dbReference type="GO" id="GO:0005524">
    <property type="term" value="F:ATP binding"/>
    <property type="evidence" value="ECO:0007669"/>
    <property type="project" value="UniProtKB-KW"/>
</dbReference>